<dbReference type="SMART" id="SM01144">
    <property type="entry name" value="DTW"/>
    <property type="match status" value="1"/>
</dbReference>
<dbReference type="EC" id="2.5.1.25" evidence="1"/>
<keyword evidence="7" id="KW-1185">Reference proteome</keyword>
<organism evidence="6 7">
    <name type="scientific">Colwellia maritima</name>
    <dbReference type="NCBI Taxonomy" id="2912588"/>
    <lineage>
        <taxon>Bacteria</taxon>
        <taxon>Pseudomonadati</taxon>
        <taxon>Pseudomonadota</taxon>
        <taxon>Gammaproteobacteria</taxon>
        <taxon>Alteromonadales</taxon>
        <taxon>Colwelliaceae</taxon>
        <taxon>Colwellia</taxon>
    </lineage>
</organism>
<evidence type="ECO:0000256" key="1">
    <source>
        <dbReference type="ARBA" id="ARBA00012386"/>
    </source>
</evidence>
<proteinExistence type="predicted"/>
<evidence type="ECO:0000256" key="4">
    <source>
        <dbReference type="ARBA" id="ARBA00022694"/>
    </source>
</evidence>
<evidence type="ECO:0000256" key="3">
    <source>
        <dbReference type="ARBA" id="ARBA00022691"/>
    </source>
</evidence>
<comment type="caution">
    <text evidence="6">The sequence shown here is derived from an EMBL/GenBank/DDBJ whole genome shotgun (WGS) entry which is preliminary data.</text>
</comment>
<gene>
    <name evidence="6" type="ORF">L3081_18495</name>
</gene>
<evidence type="ECO:0000313" key="7">
    <source>
        <dbReference type="Proteomes" id="UP001139646"/>
    </source>
</evidence>
<feature type="domain" description="DTW" evidence="5">
    <location>
        <begin position="1"/>
        <end position="155"/>
    </location>
</feature>
<accession>A0ABS9X441</accession>
<dbReference type="Proteomes" id="UP001139646">
    <property type="component" value="Unassembled WGS sequence"/>
</dbReference>
<evidence type="ECO:0000259" key="5">
    <source>
        <dbReference type="SMART" id="SM01144"/>
    </source>
</evidence>
<dbReference type="InterPro" id="IPR005636">
    <property type="entry name" value="DTW"/>
</dbReference>
<keyword evidence="2" id="KW-0808">Transferase</keyword>
<evidence type="ECO:0000313" key="6">
    <source>
        <dbReference type="EMBL" id="MCI2285014.1"/>
    </source>
</evidence>
<dbReference type="Pfam" id="PF03942">
    <property type="entry name" value="DTW"/>
    <property type="match status" value="1"/>
</dbReference>
<protein>
    <recommendedName>
        <fullName evidence="1">tRNA-uridine aminocarboxypropyltransferase</fullName>
        <ecNumber evidence="1">2.5.1.25</ecNumber>
    </recommendedName>
</protein>
<evidence type="ECO:0000256" key="2">
    <source>
        <dbReference type="ARBA" id="ARBA00022679"/>
    </source>
</evidence>
<dbReference type="EMBL" id="JAKKSL010000004">
    <property type="protein sequence ID" value="MCI2285014.1"/>
    <property type="molecule type" value="Genomic_DNA"/>
</dbReference>
<sequence length="177" mass="20693">MWSRTAKNDELLALLNDEKWQPFVVFPQEYADSRRQVFTQKVVCTQGKRPLFVMLDGSRREAKKMFRKSPYLDKYPMVSFDPKQAMHTKASMNNAHCSPVGEDSRYTVRKTALEHQFSTAEVAARVLEMSGEQSNGHLLDLWFDVFNFQYQKSVCQRNKGNEHAVENYEKFLREKGN</sequence>
<keyword evidence="3" id="KW-0949">S-adenosyl-L-methionine</keyword>
<keyword evidence="4" id="KW-0819">tRNA processing</keyword>
<reference evidence="6" key="1">
    <citation type="submission" date="2022-01" db="EMBL/GenBank/DDBJ databases">
        <title>Colwellia maritima, isolated from seawater.</title>
        <authorList>
            <person name="Kristyanto S."/>
            <person name="Jung J."/>
            <person name="Jeon C.O."/>
        </authorList>
    </citation>
    <scope>NUCLEOTIDE SEQUENCE</scope>
    <source>
        <strain evidence="6">MSW7</strain>
    </source>
</reference>
<name>A0ABS9X441_9GAMM</name>